<evidence type="ECO:0000256" key="1">
    <source>
        <dbReference type="ARBA" id="ARBA00007274"/>
    </source>
</evidence>
<reference evidence="5" key="1">
    <citation type="submission" date="2023-07" db="EMBL/GenBank/DDBJ databases">
        <authorList>
            <person name="Kim M."/>
        </authorList>
    </citation>
    <scope>NUCLEOTIDE SEQUENCE</scope>
    <source>
        <strain evidence="5">BIUV-7</strain>
    </source>
</reference>
<dbReference type="Proteomes" id="UP001169764">
    <property type="component" value="Unassembled WGS sequence"/>
</dbReference>
<dbReference type="CDD" id="cd03354">
    <property type="entry name" value="LbH_SAT"/>
    <property type="match status" value="1"/>
</dbReference>
<keyword evidence="3" id="KW-0677">Repeat</keyword>
<dbReference type="InterPro" id="IPR045304">
    <property type="entry name" value="LbH_SAT"/>
</dbReference>
<dbReference type="InterPro" id="IPR018357">
    <property type="entry name" value="Hexapep_transf_CS"/>
</dbReference>
<dbReference type="InterPro" id="IPR011004">
    <property type="entry name" value="Trimer_LpxA-like_sf"/>
</dbReference>
<evidence type="ECO:0000256" key="2">
    <source>
        <dbReference type="ARBA" id="ARBA00022679"/>
    </source>
</evidence>
<comment type="caution">
    <text evidence="5">The sequence shown here is derived from an EMBL/GenBank/DDBJ whole genome shotgun (WGS) entry which is preliminary data.</text>
</comment>
<accession>A0ABT8YCU3</accession>
<name>A0ABT8YCU3_9SPHN</name>
<sequence>MKFGESVVSWIDHEQTRENMRMGRQIAMMIPLVVSKSAGGRWRGYAARLASAWARVENPTIREFGIVRLLGEDLRRHGLDLLCPGFKAVAVYRFGAWARMIRFAGWRVPLLLLHGIFFRHVRNTYGIEIYSTAQIGRRLLIGHQNGIVIHRFATFGDDCLIRQGVTFGEAGLGRDNFAAGVGPVVGDHVDIGAGAVVIGNVRIGSNVNIGPNAVVLTDVPAGTTVLAPPARMMLRSGGGGAARISTDLEG</sequence>
<dbReference type="EMBL" id="JAUOTP010000009">
    <property type="protein sequence ID" value="MDO6416181.1"/>
    <property type="molecule type" value="Genomic_DNA"/>
</dbReference>
<keyword evidence="6" id="KW-1185">Reference proteome</keyword>
<keyword evidence="4" id="KW-0012">Acyltransferase</keyword>
<dbReference type="Pfam" id="PF00132">
    <property type="entry name" value="Hexapep"/>
    <property type="match status" value="1"/>
</dbReference>
<dbReference type="PANTHER" id="PTHR42811">
    <property type="entry name" value="SERINE ACETYLTRANSFERASE"/>
    <property type="match status" value="1"/>
</dbReference>
<evidence type="ECO:0000256" key="3">
    <source>
        <dbReference type="ARBA" id="ARBA00022737"/>
    </source>
</evidence>
<evidence type="ECO:0000313" key="5">
    <source>
        <dbReference type="EMBL" id="MDO6416181.1"/>
    </source>
</evidence>
<dbReference type="InterPro" id="IPR001451">
    <property type="entry name" value="Hexapep"/>
</dbReference>
<dbReference type="PROSITE" id="PS00101">
    <property type="entry name" value="HEXAPEP_TRANSFERASES"/>
    <property type="match status" value="1"/>
</dbReference>
<evidence type="ECO:0000313" key="6">
    <source>
        <dbReference type="Proteomes" id="UP001169764"/>
    </source>
</evidence>
<evidence type="ECO:0000256" key="4">
    <source>
        <dbReference type="ARBA" id="ARBA00023315"/>
    </source>
</evidence>
<organism evidence="5 6">
    <name type="scientific">Sphingomonas natans</name>
    <dbReference type="NCBI Taxonomy" id="3063330"/>
    <lineage>
        <taxon>Bacteria</taxon>
        <taxon>Pseudomonadati</taxon>
        <taxon>Pseudomonadota</taxon>
        <taxon>Alphaproteobacteria</taxon>
        <taxon>Sphingomonadales</taxon>
        <taxon>Sphingomonadaceae</taxon>
        <taxon>Sphingomonas</taxon>
    </lineage>
</organism>
<keyword evidence="2" id="KW-0808">Transferase</keyword>
<gene>
    <name evidence="5" type="ORF">Q4F19_17475</name>
</gene>
<proteinExistence type="inferred from homology"/>
<dbReference type="Gene3D" id="2.160.10.10">
    <property type="entry name" value="Hexapeptide repeat proteins"/>
    <property type="match status" value="1"/>
</dbReference>
<protein>
    <recommendedName>
        <fullName evidence="7">Serine O-acetyltransferase</fullName>
    </recommendedName>
</protein>
<comment type="similarity">
    <text evidence="1">Belongs to the transferase hexapeptide repeat family.</text>
</comment>
<dbReference type="RefSeq" id="WP_303545322.1">
    <property type="nucleotide sequence ID" value="NZ_JAUOTP010000009.1"/>
</dbReference>
<dbReference type="SUPFAM" id="SSF51161">
    <property type="entry name" value="Trimeric LpxA-like enzymes"/>
    <property type="match status" value="1"/>
</dbReference>
<evidence type="ECO:0008006" key="7">
    <source>
        <dbReference type="Google" id="ProtNLM"/>
    </source>
</evidence>